<comment type="caution">
    <text evidence="6">Lacks conserved residue(s) required for the propagation of feature annotation.</text>
</comment>
<evidence type="ECO:0000256" key="5">
    <source>
        <dbReference type="ARBA" id="ARBA00046387"/>
    </source>
</evidence>
<comment type="function">
    <text evidence="6">Methyltransferase required for the conversion of 2-polyprenyl-6-methoxy-1,4-benzoquinol (DDMQH2) to 2-polyprenyl-3-methyl-6-methoxy-1,4-benzoquinol (DMQH2).</text>
</comment>
<sequence length="346" mass="37587">MASKKQGGGNGEETGDKTEPSTPSSSHDSSSSSQGSPSSSASASASSSPSSVSFGFREVSENVKESLVKGVFSSVASKYDLMNDLMSLGIHRLWKDQFIRQIDLHPSLSGEGRGSLKVVDIAGGTGDIAFRLLEDFESKKRGMKGETGHAEKGGEETEAAGTKEGEETGAEKAGPSLTVTVVDINESMLEMGKKRAGETEELKKFAPSLEWKCGSGEALPFEDNSVDLVTISFGIRNFTHIDKGLAEFFRILKPGGRFFCLEFSKVENETLRTVYDQYSFNVIPELGHVVANDRESYQYLVESIRKFPSQNDFAQMIWDAGFRHVRYSNMTFGVVAIHSGFKPPAA</sequence>
<comment type="similarity">
    <text evidence="6">Belongs to the class I-like SAM-binding methyltransferase superfamily. MenG/UbiE family.</text>
</comment>
<dbReference type="PhylomeDB" id="A0A0G4GU51"/>
<comment type="subcellular location">
    <subcellularLocation>
        <location evidence="6">Mitochondrion inner membrane</location>
        <topology evidence="6">Peripheral membrane protein</topology>
        <orientation evidence="6">Matrix side</orientation>
    </subcellularLocation>
</comment>
<feature type="compositionally biased region" description="Basic and acidic residues" evidence="7">
    <location>
        <begin position="141"/>
        <end position="170"/>
    </location>
</feature>
<dbReference type="PANTHER" id="PTHR43591">
    <property type="entry name" value="METHYLTRANSFERASE"/>
    <property type="match status" value="1"/>
</dbReference>
<dbReference type="CDD" id="cd02440">
    <property type="entry name" value="AdoMet_MTases"/>
    <property type="match status" value="1"/>
</dbReference>
<feature type="compositionally biased region" description="Gly residues" evidence="7">
    <location>
        <begin position="1"/>
        <end position="12"/>
    </location>
</feature>
<protein>
    <recommendedName>
        <fullName evidence="6">2-methoxy-6-polyprenyl-1,4-benzoquinol methylase, mitochondrial</fullName>
        <ecNumber evidence="6">2.1.1.201</ecNumber>
    </recommendedName>
    <alternativeName>
        <fullName evidence="6">Ubiquinone biosynthesis methyltransferase COQ5</fullName>
    </alternativeName>
</protein>
<dbReference type="EC" id="2.1.1.201" evidence="6"/>
<dbReference type="GO" id="GO:0032259">
    <property type="term" value="P:methylation"/>
    <property type="evidence" value="ECO:0007669"/>
    <property type="project" value="UniProtKB-KW"/>
</dbReference>
<accession>A0A0G4GU51</accession>
<reference evidence="8" key="1">
    <citation type="submission" date="2014-11" db="EMBL/GenBank/DDBJ databases">
        <authorList>
            <person name="Otto D Thomas"/>
            <person name="Naeem Raeece"/>
        </authorList>
    </citation>
    <scope>NUCLEOTIDE SEQUENCE</scope>
</reference>
<gene>
    <name evidence="8" type="ORF">Cvel_23376</name>
</gene>
<keyword evidence="4 6" id="KW-0949">S-adenosyl-L-methionine</keyword>
<dbReference type="InterPro" id="IPR023576">
    <property type="entry name" value="UbiE/COQ5_MeTrFase_CS"/>
</dbReference>
<feature type="binding site" evidence="6">
    <location>
        <position position="183"/>
    </location>
    <ligand>
        <name>S-adenosyl-L-methionine</name>
        <dbReference type="ChEBI" id="CHEBI:59789"/>
    </ligand>
</feature>
<dbReference type="PROSITE" id="PS01183">
    <property type="entry name" value="UBIE_1"/>
    <property type="match status" value="1"/>
</dbReference>
<evidence type="ECO:0000313" key="8">
    <source>
        <dbReference type="EMBL" id="CEM34270.1"/>
    </source>
</evidence>
<feature type="region of interest" description="Disordered" evidence="7">
    <location>
        <begin position="1"/>
        <end position="52"/>
    </location>
</feature>
<name>A0A0G4GU51_9ALVE</name>
<evidence type="ECO:0000256" key="7">
    <source>
        <dbReference type="SAM" id="MobiDB-lite"/>
    </source>
</evidence>
<comment type="pathway">
    <text evidence="6">Cofactor biosynthesis; ubiquinone biosynthesis.</text>
</comment>
<keyword evidence="1 6" id="KW-0489">Methyltransferase</keyword>
<feature type="binding site" evidence="6">
    <location>
        <position position="125"/>
    </location>
    <ligand>
        <name>S-adenosyl-L-methionine</name>
        <dbReference type="ChEBI" id="CHEBI:59789"/>
    </ligand>
</feature>
<evidence type="ECO:0000256" key="1">
    <source>
        <dbReference type="ARBA" id="ARBA00022603"/>
    </source>
</evidence>
<comment type="subunit">
    <text evidence="5">Component of a multi-subunit COQ enzyme complex, composed of at least COQ3, COQ4, COQ5, COQ6, COQ7 and COQ9. Interacts with PYURF; the interaction is direct, stabilizes COQ5 protein and associates PYURF with COQ enzyme complex.</text>
</comment>
<feature type="binding site" evidence="6">
    <location>
        <position position="232"/>
    </location>
    <ligand>
        <name>S-adenosyl-L-methionine</name>
        <dbReference type="ChEBI" id="CHEBI:59789"/>
    </ligand>
</feature>
<evidence type="ECO:0000256" key="2">
    <source>
        <dbReference type="ARBA" id="ARBA00022679"/>
    </source>
</evidence>
<dbReference type="Pfam" id="PF01209">
    <property type="entry name" value="Ubie_methyltran"/>
    <property type="match status" value="1"/>
</dbReference>
<dbReference type="FunFam" id="3.40.50.150:FF:000064">
    <property type="entry name" value="2-methoxy-6-polyprenyl-1,4-benzoquinol methylase, mitochondrial"/>
    <property type="match status" value="1"/>
</dbReference>
<dbReference type="HAMAP" id="MF_01813">
    <property type="entry name" value="MenG_UbiE_methyltr"/>
    <property type="match status" value="1"/>
</dbReference>
<dbReference type="AlphaFoldDB" id="A0A0G4GU51"/>
<feature type="region of interest" description="Disordered" evidence="7">
    <location>
        <begin position="141"/>
        <end position="176"/>
    </location>
</feature>
<keyword evidence="3 6" id="KW-0831">Ubiquinone biosynthesis</keyword>
<dbReference type="PANTHER" id="PTHR43591:SF24">
    <property type="entry name" value="2-METHOXY-6-POLYPRENYL-1,4-BENZOQUINOL METHYLASE, MITOCHONDRIAL"/>
    <property type="match status" value="1"/>
</dbReference>
<evidence type="ECO:0000256" key="6">
    <source>
        <dbReference type="HAMAP-Rule" id="MF_03191"/>
    </source>
</evidence>
<dbReference type="PROSITE" id="PS51608">
    <property type="entry name" value="SAM_MT_UBIE"/>
    <property type="match status" value="1"/>
</dbReference>
<dbReference type="InterPro" id="IPR029063">
    <property type="entry name" value="SAM-dependent_MTases_sf"/>
</dbReference>
<comment type="catalytic activity">
    <reaction evidence="6">
        <text>a 2-methoxy-6-(all-trans-polyprenyl)benzene-1,4-diol + S-adenosyl-L-methionine = a 5-methoxy-2-methyl-3-(all-trans-polyprenyl)benzene-1,4-diol + S-adenosyl-L-homocysteine + H(+)</text>
        <dbReference type="Rhea" id="RHEA:28286"/>
        <dbReference type="Rhea" id="RHEA-COMP:10858"/>
        <dbReference type="Rhea" id="RHEA-COMP:10859"/>
        <dbReference type="ChEBI" id="CHEBI:15378"/>
        <dbReference type="ChEBI" id="CHEBI:57856"/>
        <dbReference type="ChEBI" id="CHEBI:59789"/>
        <dbReference type="ChEBI" id="CHEBI:84166"/>
        <dbReference type="ChEBI" id="CHEBI:84167"/>
        <dbReference type="EC" id="2.1.1.201"/>
    </reaction>
</comment>
<dbReference type="GO" id="GO:0031314">
    <property type="term" value="C:extrinsic component of mitochondrial inner membrane"/>
    <property type="evidence" value="ECO:0007669"/>
    <property type="project" value="UniProtKB-UniRule"/>
</dbReference>
<dbReference type="NCBIfam" id="TIGR01934">
    <property type="entry name" value="MenG_MenH_UbiE"/>
    <property type="match status" value="1"/>
</dbReference>
<keyword evidence="6" id="KW-0496">Mitochondrion</keyword>
<keyword evidence="2 6" id="KW-0808">Transferase</keyword>
<evidence type="ECO:0000256" key="4">
    <source>
        <dbReference type="ARBA" id="ARBA00022691"/>
    </source>
</evidence>
<keyword evidence="6" id="KW-0472">Membrane</keyword>
<evidence type="ECO:0000256" key="3">
    <source>
        <dbReference type="ARBA" id="ARBA00022688"/>
    </source>
</evidence>
<dbReference type="GO" id="GO:0008425">
    <property type="term" value="F:2-methoxy-6-polyprenyl-1,4-benzoquinol methyltransferase activity"/>
    <property type="evidence" value="ECO:0007669"/>
    <property type="project" value="UniProtKB-UniRule"/>
</dbReference>
<dbReference type="InterPro" id="IPR004033">
    <property type="entry name" value="UbiE/COQ5_MeTrFase"/>
</dbReference>
<dbReference type="SUPFAM" id="SSF53335">
    <property type="entry name" value="S-adenosyl-L-methionine-dependent methyltransferases"/>
    <property type="match status" value="1"/>
</dbReference>
<proteinExistence type="inferred from homology"/>
<dbReference type="UniPathway" id="UPA00232"/>
<feature type="compositionally biased region" description="Low complexity" evidence="7">
    <location>
        <begin position="20"/>
        <end position="52"/>
    </location>
</feature>
<organism evidence="8">
    <name type="scientific">Chromera velia CCMP2878</name>
    <dbReference type="NCBI Taxonomy" id="1169474"/>
    <lineage>
        <taxon>Eukaryota</taxon>
        <taxon>Sar</taxon>
        <taxon>Alveolata</taxon>
        <taxon>Colpodellida</taxon>
        <taxon>Chromeraceae</taxon>
        <taxon>Chromera</taxon>
    </lineage>
</organism>
<dbReference type="Gene3D" id="3.40.50.150">
    <property type="entry name" value="Vaccinia Virus protein VP39"/>
    <property type="match status" value="1"/>
</dbReference>
<keyword evidence="6" id="KW-0999">Mitochondrion inner membrane</keyword>
<dbReference type="VEuPathDB" id="CryptoDB:Cvel_23376"/>
<dbReference type="EMBL" id="CDMZ01001549">
    <property type="protein sequence ID" value="CEM34270.1"/>
    <property type="molecule type" value="Genomic_DNA"/>
</dbReference>